<dbReference type="AlphaFoldDB" id="A0A0F9KRX9"/>
<dbReference type="PANTHER" id="PTHR46558:SF11">
    <property type="entry name" value="HTH-TYPE TRANSCRIPTIONAL REGULATOR XRE"/>
    <property type="match status" value="1"/>
</dbReference>
<comment type="caution">
    <text evidence="3">The sequence shown here is derived from an EMBL/GenBank/DDBJ whole genome shotgun (WGS) entry which is preliminary data.</text>
</comment>
<dbReference type="Gene3D" id="1.10.260.40">
    <property type="entry name" value="lambda repressor-like DNA-binding domains"/>
    <property type="match status" value="1"/>
</dbReference>
<dbReference type="CDD" id="cd00093">
    <property type="entry name" value="HTH_XRE"/>
    <property type="match status" value="1"/>
</dbReference>
<organism evidence="3">
    <name type="scientific">marine sediment metagenome</name>
    <dbReference type="NCBI Taxonomy" id="412755"/>
    <lineage>
        <taxon>unclassified sequences</taxon>
        <taxon>metagenomes</taxon>
        <taxon>ecological metagenomes</taxon>
    </lineage>
</organism>
<feature type="domain" description="HTH cro/C1-type" evidence="2">
    <location>
        <begin position="10"/>
        <end position="68"/>
    </location>
</feature>
<dbReference type="SUPFAM" id="SSF47413">
    <property type="entry name" value="lambda repressor-like DNA-binding domains"/>
    <property type="match status" value="1"/>
</dbReference>
<evidence type="ECO:0000313" key="3">
    <source>
        <dbReference type="EMBL" id="KKM84513.1"/>
    </source>
</evidence>
<dbReference type="GO" id="GO:0003677">
    <property type="term" value="F:DNA binding"/>
    <property type="evidence" value="ECO:0007669"/>
    <property type="project" value="UniProtKB-KW"/>
</dbReference>
<gene>
    <name evidence="3" type="ORF">LCGC14_1298410</name>
</gene>
<evidence type="ECO:0000256" key="1">
    <source>
        <dbReference type="ARBA" id="ARBA00023125"/>
    </source>
</evidence>
<dbReference type="SMART" id="SM00530">
    <property type="entry name" value="HTH_XRE"/>
    <property type="match status" value="1"/>
</dbReference>
<accession>A0A0F9KRX9</accession>
<evidence type="ECO:0000259" key="2">
    <source>
        <dbReference type="PROSITE" id="PS50943"/>
    </source>
</evidence>
<reference evidence="3" key="1">
    <citation type="journal article" date="2015" name="Nature">
        <title>Complex archaea that bridge the gap between prokaryotes and eukaryotes.</title>
        <authorList>
            <person name="Spang A."/>
            <person name="Saw J.H."/>
            <person name="Jorgensen S.L."/>
            <person name="Zaremba-Niedzwiedzka K."/>
            <person name="Martijn J."/>
            <person name="Lind A.E."/>
            <person name="van Eijk R."/>
            <person name="Schleper C."/>
            <person name="Guy L."/>
            <person name="Ettema T.J."/>
        </authorList>
    </citation>
    <scope>NUCLEOTIDE SEQUENCE</scope>
</reference>
<keyword evidence="1" id="KW-0238">DNA-binding</keyword>
<protein>
    <recommendedName>
        <fullName evidence="2">HTH cro/C1-type domain-containing protein</fullName>
    </recommendedName>
</protein>
<dbReference type="InterPro" id="IPR010982">
    <property type="entry name" value="Lambda_DNA-bd_dom_sf"/>
</dbReference>
<name>A0A0F9KRX9_9ZZZZ</name>
<dbReference type="PANTHER" id="PTHR46558">
    <property type="entry name" value="TRACRIPTIONAL REGULATORY PROTEIN-RELATED-RELATED"/>
    <property type="match status" value="1"/>
</dbReference>
<proteinExistence type="predicted"/>
<dbReference type="EMBL" id="LAZR01007555">
    <property type="protein sequence ID" value="KKM84513.1"/>
    <property type="molecule type" value="Genomic_DNA"/>
</dbReference>
<dbReference type="InterPro" id="IPR001387">
    <property type="entry name" value="Cro/C1-type_HTH"/>
</dbReference>
<dbReference type="Pfam" id="PF01381">
    <property type="entry name" value="HTH_3"/>
    <property type="match status" value="1"/>
</dbReference>
<sequence length="110" mass="12348">MFQNPIPIRLKQARAKSGITQKQLGILIGMDENSASGRMNHYEKGRHIPDLATLKKIADELNVPLNYFFCEDETTAELAIEISKLDTDKKLELIKKLKGSSKLVGPILKK</sequence>
<dbReference type="PROSITE" id="PS50943">
    <property type="entry name" value="HTH_CROC1"/>
    <property type="match status" value="1"/>
</dbReference>